<evidence type="ECO:0000256" key="2">
    <source>
        <dbReference type="ARBA" id="ARBA00023002"/>
    </source>
</evidence>
<dbReference type="InterPro" id="IPR051265">
    <property type="entry name" value="HIBADH-related_NP60_sf"/>
</dbReference>
<accession>A0ABY2BHT2</accession>
<evidence type="ECO:0000259" key="5">
    <source>
        <dbReference type="Pfam" id="PF21761"/>
    </source>
</evidence>
<dbReference type="SUPFAM" id="SSF51735">
    <property type="entry name" value="NAD(P)-binding Rossmann-fold domains"/>
    <property type="match status" value="1"/>
</dbReference>
<reference evidence="6 7" key="1">
    <citation type="journal article" date="2015" name="Stand. Genomic Sci.">
        <title>Genomic Encyclopedia of Bacterial and Archaeal Type Strains, Phase III: the genomes of soil and plant-associated and newly described type strains.</title>
        <authorList>
            <person name="Whitman W.B."/>
            <person name="Woyke T."/>
            <person name="Klenk H.P."/>
            <person name="Zhou Y."/>
            <person name="Lilburn T.G."/>
            <person name="Beck B.J."/>
            <person name="De Vos P."/>
            <person name="Vandamme P."/>
            <person name="Eisen J.A."/>
            <person name="Garrity G."/>
            <person name="Hugenholtz P."/>
            <person name="Kyrpides N.C."/>
        </authorList>
    </citation>
    <scope>NUCLEOTIDE SEQUENCE [LARGE SCALE GENOMIC DNA]</scope>
    <source>
        <strain evidence="6 7">VKM Ac-2538</strain>
    </source>
</reference>
<feature type="signal peptide" evidence="3">
    <location>
        <begin position="1"/>
        <end position="18"/>
    </location>
</feature>
<dbReference type="Gene3D" id="3.40.50.720">
    <property type="entry name" value="NAD(P)-binding Rossmann-like Domain"/>
    <property type="match status" value="1"/>
</dbReference>
<keyword evidence="7" id="KW-1185">Reference proteome</keyword>
<organism evidence="6 7">
    <name type="scientific">Kribbella orskensis</name>
    <dbReference type="NCBI Taxonomy" id="2512216"/>
    <lineage>
        <taxon>Bacteria</taxon>
        <taxon>Bacillati</taxon>
        <taxon>Actinomycetota</taxon>
        <taxon>Actinomycetes</taxon>
        <taxon>Propionibacteriales</taxon>
        <taxon>Kribbellaceae</taxon>
        <taxon>Kribbella</taxon>
    </lineage>
</organism>
<proteinExistence type="inferred from homology"/>
<dbReference type="InterPro" id="IPR015815">
    <property type="entry name" value="HIBADH-related"/>
</dbReference>
<evidence type="ECO:0000256" key="1">
    <source>
        <dbReference type="ARBA" id="ARBA00009080"/>
    </source>
</evidence>
<gene>
    <name evidence="6" type="ORF">EV644_10877</name>
</gene>
<name>A0ABY2BHT2_9ACTN</name>
<dbReference type="Pfam" id="PF21761">
    <property type="entry name" value="RedAm-like_C"/>
    <property type="match status" value="1"/>
</dbReference>
<evidence type="ECO:0000256" key="3">
    <source>
        <dbReference type="SAM" id="SignalP"/>
    </source>
</evidence>
<dbReference type="PANTHER" id="PTHR43580:SF2">
    <property type="entry name" value="CYTOKINE-LIKE NUCLEAR FACTOR N-PAC"/>
    <property type="match status" value="1"/>
</dbReference>
<feature type="chain" id="PRO_5046681625" evidence="3">
    <location>
        <begin position="19"/>
        <end position="297"/>
    </location>
</feature>
<evidence type="ECO:0000313" key="7">
    <source>
        <dbReference type="Proteomes" id="UP000295818"/>
    </source>
</evidence>
<dbReference type="InterPro" id="IPR006115">
    <property type="entry name" value="6PGDH_NADP-bd"/>
</dbReference>
<dbReference type="Proteomes" id="UP000295818">
    <property type="component" value="Unassembled WGS sequence"/>
</dbReference>
<dbReference type="InterPro" id="IPR036291">
    <property type="entry name" value="NAD(P)-bd_dom_sf"/>
</dbReference>
<keyword evidence="3" id="KW-0732">Signal</keyword>
<dbReference type="Pfam" id="PF03446">
    <property type="entry name" value="NAD_binding_2"/>
    <property type="match status" value="1"/>
</dbReference>
<comment type="similarity">
    <text evidence="1">Belongs to the HIBADH-related family.</text>
</comment>
<dbReference type="PIRSF" id="PIRSF000103">
    <property type="entry name" value="HIBADH"/>
    <property type="match status" value="1"/>
</dbReference>
<dbReference type="PANTHER" id="PTHR43580">
    <property type="entry name" value="OXIDOREDUCTASE GLYR1-RELATED"/>
    <property type="match status" value="1"/>
</dbReference>
<dbReference type="Gene3D" id="1.10.1040.10">
    <property type="entry name" value="N-(1-d-carboxylethyl)-l-norvaline Dehydrogenase, domain 2"/>
    <property type="match status" value="1"/>
</dbReference>
<evidence type="ECO:0000313" key="6">
    <source>
        <dbReference type="EMBL" id="TCO20863.1"/>
    </source>
</evidence>
<feature type="domain" description="6-phosphogluconate dehydrogenase NADP-binding" evidence="4">
    <location>
        <begin position="5"/>
        <end position="161"/>
    </location>
</feature>
<dbReference type="RefSeq" id="WP_132190637.1">
    <property type="nucleotide sequence ID" value="NZ_SLWM01000008.1"/>
</dbReference>
<dbReference type="InterPro" id="IPR013328">
    <property type="entry name" value="6PGD_dom2"/>
</dbReference>
<keyword evidence="2" id="KW-0560">Oxidoreductase</keyword>
<feature type="domain" description="NADPH-dependent reductive aminase-like C-terminal" evidence="5">
    <location>
        <begin position="163"/>
        <end position="290"/>
    </location>
</feature>
<evidence type="ECO:0000259" key="4">
    <source>
        <dbReference type="Pfam" id="PF03446"/>
    </source>
</evidence>
<dbReference type="InterPro" id="IPR048666">
    <property type="entry name" value="RedAm-like_C"/>
</dbReference>
<protein>
    <submittedName>
        <fullName evidence="6">6-phosphogluconate dehydrogenase-like protein</fullName>
    </submittedName>
</protein>
<dbReference type="EMBL" id="SLWM01000008">
    <property type="protein sequence ID" value="TCO20863.1"/>
    <property type="molecule type" value="Genomic_DNA"/>
</dbReference>
<sequence>MKTPVTVLGLGAMGTALARAFLAAGHPTTVWNRTPGRSPELDDLGATRATSVAEAVQAAPLVIACLLDYASVHTTLAPLDADTSLLRGKILVNLTNGTPAQARSTGEWAQRHGAQYLDGGIMAVPAMIGGPAAFVLYSGAPDAFERHQTTLAAIAKTTYVGSDPGLAALHDLALLSGMYGMFGGAAQALALVSSEKVSPTAFTAGLLIPWLTAMLGSITGIANDLEYGAEPGAAGSNLAMQAIGFVNLLDASVAQGVDPALLVPMGELLDRAVAEGHGDEDLAVTVRLLQEANQQAN</sequence>
<comment type="caution">
    <text evidence="6">The sequence shown here is derived from an EMBL/GenBank/DDBJ whole genome shotgun (WGS) entry which is preliminary data.</text>
</comment>